<feature type="transmembrane region" description="Helical" evidence="1">
    <location>
        <begin position="12"/>
        <end position="37"/>
    </location>
</feature>
<organism evidence="2 3">
    <name type="scientific">Nakamurella alba</name>
    <dbReference type="NCBI Taxonomy" id="2665158"/>
    <lineage>
        <taxon>Bacteria</taxon>
        <taxon>Bacillati</taxon>
        <taxon>Actinomycetota</taxon>
        <taxon>Actinomycetes</taxon>
        <taxon>Nakamurellales</taxon>
        <taxon>Nakamurellaceae</taxon>
        <taxon>Nakamurella</taxon>
    </lineage>
</organism>
<keyword evidence="1" id="KW-0812">Transmembrane</keyword>
<keyword evidence="3" id="KW-1185">Reference proteome</keyword>
<keyword evidence="1" id="KW-0472">Membrane</keyword>
<name>A0A7K1FM48_9ACTN</name>
<dbReference type="Proteomes" id="UP000460221">
    <property type="component" value="Unassembled WGS sequence"/>
</dbReference>
<proteinExistence type="predicted"/>
<evidence type="ECO:0000313" key="3">
    <source>
        <dbReference type="Proteomes" id="UP000460221"/>
    </source>
</evidence>
<feature type="transmembrane region" description="Helical" evidence="1">
    <location>
        <begin position="43"/>
        <end position="61"/>
    </location>
</feature>
<dbReference type="AlphaFoldDB" id="A0A7K1FM48"/>
<gene>
    <name evidence="2" type="ORF">GIS00_10170</name>
</gene>
<evidence type="ECO:0000313" key="2">
    <source>
        <dbReference type="EMBL" id="MTD14313.1"/>
    </source>
</evidence>
<dbReference type="RefSeq" id="WP_154768299.1">
    <property type="nucleotide sequence ID" value="NZ_WLYK01000002.1"/>
</dbReference>
<accession>A0A7K1FM48</accession>
<sequence length="73" mass="7798">MADQQPSRRVDILGLIFGVIFLGVAVGSFGGSPLWLFSEAGKWIVTGIIGLIGIGFLISALPRRKQEQQASGR</sequence>
<comment type="caution">
    <text evidence="2">The sequence shown here is derived from an EMBL/GenBank/DDBJ whole genome shotgun (WGS) entry which is preliminary data.</text>
</comment>
<protein>
    <submittedName>
        <fullName evidence="2">Uncharacterized protein</fullName>
    </submittedName>
</protein>
<keyword evidence="1" id="KW-1133">Transmembrane helix</keyword>
<reference evidence="2 3" key="1">
    <citation type="submission" date="2019-11" db="EMBL/GenBank/DDBJ databases">
        <authorList>
            <person name="Jiang L.-Q."/>
        </authorList>
    </citation>
    <scope>NUCLEOTIDE SEQUENCE [LARGE SCALE GENOMIC DNA]</scope>
    <source>
        <strain evidence="2 3">YIM 132087</strain>
    </source>
</reference>
<evidence type="ECO:0000256" key="1">
    <source>
        <dbReference type="SAM" id="Phobius"/>
    </source>
</evidence>
<dbReference type="EMBL" id="WLYK01000002">
    <property type="protein sequence ID" value="MTD14313.1"/>
    <property type="molecule type" value="Genomic_DNA"/>
</dbReference>